<organism evidence="2 3">
    <name type="scientific">Mycobacterium phage Kumao</name>
    <dbReference type="NCBI Taxonomy" id="2041344"/>
    <lineage>
        <taxon>Viruses</taxon>
        <taxon>Duplodnaviria</taxon>
        <taxon>Heunggongvirae</taxon>
        <taxon>Uroviricota</taxon>
        <taxon>Caudoviricetes</taxon>
        <taxon>Vilmaviridae</taxon>
        <taxon>Kumaovirus</taxon>
        <taxon>Kumaovirus kumao</taxon>
    </lineage>
</organism>
<sequence length="57" mass="6424">MIAFATKQKVTDSRDTSKTGTVLETRGGLYNDTAVLVFWDYLGYSNWELPQHIRSAA</sequence>
<feature type="region of interest" description="Disordered" evidence="1">
    <location>
        <begin position="1"/>
        <end position="20"/>
    </location>
</feature>
<evidence type="ECO:0000256" key="1">
    <source>
        <dbReference type="SAM" id="MobiDB-lite"/>
    </source>
</evidence>
<evidence type="ECO:0000313" key="3">
    <source>
        <dbReference type="Proteomes" id="UP000229090"/>
    </source>
</evidence>
<dbReference type="EMBL" id="MG009575">
    <property type="protein sequence ID" value="ATN94067.1"/>
    <property type="molecule type" value="Genomic_DNA"/>
</dbReference>
<dbReference type="Proteomes" id="UP000229090">
    <property type="component" value="Segment"/>
</dbReference>
<dbReference type="GeneID" id="63210208"/>
<evidence type="ECO:0000313" key="2">
    <source>
        <dbReference type="EMBL" id="ATN94067.1"/>
    </source>
</evidence>
<protein>
    <submittedName>
        <fullName evidence="2">Uncharacterized protein</fullName>
    </submittedName>
</protein>
<proteinExistence type="predicted"/>
<reference evidence="3" key="1">
    <citation type="submission" date="2017-09" db="EMBL/GenBank/DDBJ databases">
        <authorList>
            <person name="Ehlers B."/>
            <person name="Leendertz F.H."/>
        </authorList>
    </citation>
    <scope>NUCLEOTIDE SEQUENCE [LARGE SCALE GENOMIC DNA]</scope>
</reference>
<gene>
    <name evidence="2" type="primary">105</name>
    <name evidence="2" type="ORF">SEA_KUMAO_105</name>
</gene>
<accession>A0A2D1GPX4</accession>
<keyword evidence="3" id="KW-1185">Reference proteome</keyword>
<dbReference type="RefSeq" id="YP_010013594.1">
    <property type="nucleotide sequence ID" value="NC_053512.1"/>
</dbReference>
<dbReference type="KEGG" id="vg:63210208"/>
<name>A0A2D1GPX4_9CAUD</name>